<evidence type="ECO:0000313" key="3">
    <source>
        <dbReference type="Proteomes" id="UP000027821"/>
    </source>
</evidence>
<evidence type="ECO:0000256" key="1">
    <source>
        <dbReference type="SAM" id="Phobius"/>
    </source>
</evidence>
<feature type="transmembrane region" description="Helical" evidence="1">
    <location>
        <begin position="155"/>
        <end position="174"/>
    </location>
</feature>
<dbReference type="eggNOG" id="ENOG50341FQ">
    <property type="taxonomic scope" value="Bacteria"/>
</dbReference>
<reference evidence="2 3" key="1">
    <citation type="submission" date="2014-04" db="EMBL/GenBank/DDBJ databases">
        <title>Characterization and application of a salt tolerant electro-active bacterium.</title>
        <authorList>
            <person name="Yang L."/>
            <person name="Wei S."/>
            <person name="Tay Q.X.M."/>
        </authorList>
    </citation>
    <scope>NUCLEOTIDE SEQUENCE [LARGE SCALE GENOMIC DNA]</scope>
    <source>
        <strain evidence="2 3">LY1</strain>
    </source>
</reference>
<keyword evidence="1" id="KW-0472">Membrane</keyword>
<gene>
    <name evidence="2" type="ORF">EL17_18690</name>
</gene>
<dbReference type="OrthoDB" id="1454725at2"/>
<dbReference type="STRING" id="1048983.EL17_18690"/>
<evidence type="ECO:0000313" key="2">
    <source>
        <dbReference type="EMBL" id="KEO72229.1"/>
    </source>
</evidence>
<feature type="transmembrane region" description="Helical" evidence="1">
    <location>
        <begin position="117"/>
        <end position="134"/>
    </location>
</feature>
<feature type="transmembrane region" description="Helical" evidence="1">
    <location>
        <begin position="16"/>
        <end position="32"/>
    </location>
</feature>
<sequence>MSPTWLEFLFDNNMDILPKILIVLSGVFALIKKSKDHLSSLRSKQELKLDLEIYNLLKKHTELFKPEVSDSIEKKITIEYIDEKNDISTFVTGLVVFIGFGLWSIDLYMNQNKFNPWIIATLFMALTGFSLIFEKKSNTKQEGPFYQIGFYNKSNLQFAFIFFVIFIIITPLIYYYNGIFSFWLLCSGVFLIISINAISRSIRKIN</sequence>
<dbReference type="AlphaFoldDB" id="A0A074KTK7"/>
<keyword evidence="1" id="KW-1133">Transmembrane helix</keyword>
<protein>
    <submittedName>
        <fullName evidence="2">Uncharacterized protein</fullName>
    </submittedName>
</protein>
<proteinExistence type="predicted"/>
<organism evidence="2 3">
    <name type="scientific">Anditalea andensis</name>
    <dbReference type="NCBI Taxonomy" id="1048983"/>
    <lineage>
        <taxon>Bacteria</taxon>
        <taxon>Pseudomonadati</taxon>
        <taxon>Bacteroidota</taxon>
        <taxon>Cytophagia</taxon>
        <taxon>Cytophagales</taxon>
        <taxon>Cytophagaceae</taxon>
        <taxon>Anditalea</taxon>
    </lineage>
</organism>
<feature type="transmembrane region" description="Helical" evidence="1">
    <location>
        <begin position="180"/>
        <end position="198"/>
    </location>
</feature>
<dbReference type="RefSeq" id="WP_035077899.1">
    <property type="nucleotide sequence ID" value="NZ_JMIH01000026.1"/>
</dbReference>
<keyword evidence="1" id="KW-0812">Transmembrane</keyword>
<feature type="transmembrane region" description="Helical" evidence="1">
    <location>
        <begin position="87"/>
        <end position="105"/>
    </location>
</feature>
<comment type="caution">
    <text evidence="2">The sequence shown here is derived from an EMBL/GenBank/DDBJ whole genome shotgun (WGS) entry which is preliminary data.</text>
</comment>
<name>A0A074KTK7_9BACT</name>
<dbReference type="EMBL" id="JMIH01000026">
    <property type="protein sequence ID" value="KEO72229.1"/>
    <property type="molecule type" value="Genomic_DNA"/>
</dbReference>
<accession>A0A074KTK7</accession>
<keyword evidence="3" id="KW-1185">Reference proteome</keyword>
<dbReference type="Proteomes" id="UP000027821">
    <property type="component" value="Unassembled WGS sequence"/>
</dbReference>